<protein>
    <submittedName>
        <fullName evidence="1">Uncharacterized protein</fullName>
    </submittedName>
</protein>
<organism evidence="1 2">
    <name type="scientific">Ixodes persulcatus</name>
    <name type="common">Taiga tick</name>
    <dbReference type="NCBI Taxonomy" id="34615"/>
    <lineage>
        <taxon>Eukaryota</taxon>
        <taxon>Metazoa</taxon>
        <taxon>Ecdysozoa</taxon>
        <taxon>Arthropoda</taxon>
        <taxon>Chelicerata</taxon>
        <taxon>Arachnida</taxon>
        <taxon>Acari</taxon>
        <taxon>Parasitiformes</taxon>
        <taxon>Ixodida</taxon>
        <taxon>Ixodoidea</taxon>
        <taxon>Ixodidae</taxon>
        <taxon>Ixodinae</taxon>
        <taxon>Ixodes</taxon>
    </lineage>
</organism>
<evidence type="ECO:0000313" key="1">
    <source>
        <dbReference type="EMBL" id="KAG0445716.1"/>
    </source>
</evidence>
<comment type="caution">
    <text evidence="1">The sequence shown here is derived from an EMBL/GenBank/DDBJ whole genome shotgun (WGS) entry which is preliminary data.</text>
</comment>
<dbReference type="EMBL" id="JABSTQ010000049">
    <property type="protein sequence ID" value="KAG0445716.1"/>
    <property type="molecule type" value="Genomic_DNA"/>
</dbReference>
<reference evidence="1 2" key="1">
    <citation type="journal article" date="2020" name="Cell">
        <title>Large-Scale Comparative Analyses of Tick Genomes Elucidate Their Genetic Diversity and Vector Capacities.</title>
        <authorList>
            <consortium name="Tick Genome and Microbiome Consortium (TIGMIC)"/>
            <person name="Jia N."/>
            <person name="Wang J."/>
            <person name="Shi W."/>
            <person name="Du L."/>
            <person name="Sun Y."/>
            <person name="Zhan W."/>
            <person name="Jiang J.F."/>
            <person name="Wang Q."/>
            <person name="Zhang B."/>
            <person name="Ji P."/>
            <person name="Bell-Sakyi L."/>
            <person name="Cui X.M."/>
            <person name="Yuan T.T."/>
            <person name="Jiang B.G."/>
            <person name="Yang W.F."/>
            <person name="Lam T.T."/>
            <person name="Chang Q.C."/>
            <person name="Ding S.J."/>
            <person name="Wang X.J."/>
            <person name="Zhu J.G."/>
            <person name="Ruan X.D."/>
            <person name="Zhao L."/>
            <person name="Wei J.T."/>
            <person name="Ye R.Z."/>
            <person name="Que T.C."/>
            <person name="Du C.H."/>
            <person name="Zhou Y.H."/>
            <person name="Cheng J.X."/>
            <person name="Dai P.F."/>
            <person name="Guo W.B."/>
            <person name="Han X.H."/>
            <person name="Huang E.J."/>
            <person name="Li L.F."/>
            <person name="Wei W."/>
            <person name="Gao Y.C."/>
            <person name="Liu J.Z."/>
            <person name="Shao H.Z."/>
            <person name="Wang X."/>
            <person name="Wang C.C."/>
            <person name="Yang T.C."/>
            <person name="Huo Q.B."/>
            <person name="Li W."/>
            <person name="Chen H.Y."/>
            <person name="Chen S.E."/>
            <person name="Zhou L.G."/>
            <person name="Ni X.B."/>
            <person name="Tian J.H."/>
            <person name="Sheng Y."/>
            <person name="Liu T."/>
            <person name="Pan Y.S."/>
            <person name="Xia L.Y."/>
            <person name="Li J."/>
            <person name="Zhao F."/>
            <person name="Cao W.C."/>
        </authorList>
    </citation>
    <scope>NUCLEOTIDE SEQUENCE [LARGE SCALE GENOMIC DNA]</scope>
    <source>
        <strain evidence="1">Iper-2018</strain>
    </source>
</reference>
<name>A0AC60R2J3_IXOPE</name>
<accession>A0AC60R2J3</accession>
<keyword evidence="2" id="KW-1185">Reference proteome</keyword>
<evidence type="ECO:0000313" key="2">
    <source>
        <dbReference type="Proteomes" id="UP000805193"/>
    </source>
</evidence>
<proteinExistence type="predicted"/>
<dbReference type="Proteomes" id="UP000805193">
    <property type="component" value="Unassembled WGS sequence"/>
</dbReference>
<gene>
    <name evidence="1" type="ORF">HPB47_016291</name>
</gene>
<sequence length="224" mass="24367">MAQELFRKCQLECASDIQDGKAVAAVEDPVKFLKEWESIMAGSLPPPIPEEELFRKCQLECARDIQDGKAVATVEDPVKFLKEWESIMAGSLPPPIPEEGLDPEWVPGPSPPLLSRDGTSRLMGYSLRGGPKRCPPDAERETRLGQRVRRLTPGIRLTFGVRHGTGEAGSFRGGFASWLAASRGAMKREGAASCRAELRSQAAQGSDEGSSNGPPHTLTSWGRR</sequence>